<proteinExistence type="predicted"/>
<name>A0A382UAY6_9ZZZZ</name>
<reference evidence="1" key="1">
    <citation type="submission" date="2018-05" db="EMBL/GenBank/DDBJ databases">
        <authorList>
            <person name="Lanie J.A."/>
            <person name="Ng W.-L."/>
            <person name="Kazmierczak K.M."/>
            <person name="Andrzejewski T.M."/>
            <person name="Davidsen T.M."/>
            <person name="Wayne K.J."/>
            <person name="Tettelin H."/>
            <person name="Glass J.I."/>
            <person name="Rusch D."/>
            <person name="Podicherti R."/>
            <person name="Tsui H.-C.T."/>
            <person name="Winkler M.E."/>
        </authorList>
    </citation>
    <scope>NUCLEOTIDE SEQUENCE</scope>
</reference>
<accession>A0A382UAY6</accession>
<dbReference type="EMBL" id="UINC01142856">
    <property type="protein sequence ID" value="SVD31446.1"/>
    <property type="molecule type" value="Genomic_DNA"/>
</dbReference>
<organism evidence="1">
    <name type="scientific">marine metagenome</name>
    <dbReference type="NCBI Taxonomy" id="408172"/>
    <lineage>
        <taxon>unclassified sequences</taxon>
        <taxon>metagenomes</taxon>
        <taxon>ecological metagenomes</taxon>
    </lineage>
</organism>
<evidence type="ECO:0000313" key="1">
    <source>
        <dbReference type="EMBL" id="SVD31446.1"/>
    </source>
</evidence>
<dbReference type="AlphaFoldDB" id="A0A382UAY6"/>
<protein>
    <submittedName>
        <fullName evidence="1">Uncharacterized protein</fullName>
    </submittedName>
</protein>
<sequence>MAIDALIISLQIHQTEKSFNLLSELFSIIGNQEFSDKLKNKDLRSDILKKLIELMPGIIWKKKENCF</sequence>
<gene>
    <name evidence="1" type="ORF">METZ01_LOCUS384300</name>
</gene>